<dbReference type="SUPFAM" id="SSF52540">
    <property type="entry name" value="P-loop containing nucleoside triphosphate hydrolases"/>
    <property type="match status" value="1"/>
</dbReference>
<dbReference type="InterPro" id="IPR027417">
    <property type="entry name" value="P-loop_NTPase"/>
</dbReference>
<dbReference type="Proteomes" id="UP000273001">
    <property type="component" value="Chromosome"/>
</dbReference>
<dbReference type="InterPro" id="IPR017871">
    <property type="entry name" value="ABC_transporter-like_CS"/>
</dbReference>
<evidence type="ECO:0000256" key="3">
    <source>
        <dbReference type="ARBA" id="ARBA00022840"/>
    </source>
</evidence>
<dbReference type="PROSITE" id="PS00211">
    <property type="entry name" value="ABC_TRANSPORTER_1"/>
    <property type="match status" value="1"/>
</dbReference>
<sequence length="279" mass="30089">MGTVLARLRRARVRYGDVDALNDVSLDLAAGRQLAVLGPSGAGKSTLLRLLTRELAPDSGSIEWSSSGLREGVVRQQPLLFDWLTIRENVALGQQFRANHVDQDLVGELMDLLGITPVAHSYPDQVSGGQAQRASFARALAIRPDLLILDEPFSALDPAARADLQLWLRRELTGRGLSSVLVTHDLDEALVLADDIVMIAAGRVTRRWANPEPAADQAAALHHPLRRSLREAYACLAPATQDQEDPRTAQATKDRAGGQAEDQAGTAAGRTAENHRAAP</sequence>
<proteinExistence type="predicted"/>
<dbReference type="PANTHER" id="PTHR42788:SF19">
    <property type="entry name" value="ALIPHATIC SULFONATES IMPORT ATP-BINDING PROTEIN SSUB 2"/>
    <property type="match status" value="1"/>
</dbReference>
<dbReference type="PROSITE" id="PS50893">
    <property type="entry name" value="ABC_TRANSPORTER_2"/>
    <property type="match status" value="1"/>
</dbReference>
<dbReference type="RefSeq" id="WP_119836724.1">
    <property type="nucleotide sequence ID" value="NZ_CP032514.1"/>
</dbReference>
<gene>
    <name evidence="6" type="ORF">D5R93_01050</name>
</gene>
<dbReference type="Gene3D" id="3.40.50.300">
    <property type="entry name" value="P-loop containing nucleotide triphosphate hydrolases"/>
    <property type="match status" value="1"/>
</dbReference>
<dbReference type="EMBL" id="CP032514">
    <property type="protein sequence ID" value="AYD88992.1"/>
    <property type="molecule type" value="Genomic_DNA"/>
</dbReference>
<evidence type="ECO:0000256" key="4">
    <source>
        <dbReference type="SAM" id="MobiDB-lite"/>
    </source>
</evidence>
<reference evidence="6 7" key="1">
    <citation type="submission" date="2018-09" db="EMBL/GenBank/DDBJ databases">
        <authorList>
            <person name="Li J."/>
        </authorList>
    </citation>
    <scope>NUCLEOTIDE SEQUENCE [LARGE SCALE GENOMIC DNA]</scope>
    <source>
        <strain evidence="6 7">2129</strain>
    </source>
</reference>
<protein>
    <submittedName>
        <fullName evidence="6">ATP-binding cassette domain-containing protein</fullName>
    </submittedName>
</protein>
<dbReference type="GO" id="GO:0005524">
    <property type="term" value="F:ATP binding"/>
    <property type="evidence" value="ECO:0007669"/>
    <property type="project" value="UniProtKB-KW"/>
</dbReference>
<keyword evidence="2" id="KW-0547">Nucleotide-binding</keyword>
<feature type="compositionally biased region" description="Basic and acidic residues" evidence="4">
    <location>
        <begin position="244"/>
        <end position="256"/>
    </location>
</feature>
<keyword evidence="1" id="KW-0813">Transport</keyword>
<evidence type="ECO:0000256" key="2">
    <source>
        <dbReference type="ARBA" id="ARBA00022741"/>
    </source>
</evidence>
<evidence type="ECO:0000256" key="1">
    <source>
        <dbReference type="ARBA" id="ARBA00022448"/>
    </source>
</evidence>
<evidence type="ECO:0000313" key="7">
    <source>
        <dbReference type="Proteomes" id="UP000273001"/>
    </source>
</evidence>
<dbReference type="InterPro" id="IPR050166">
    <property type="entry name" value="ABC_transporter_ATP-bind"/>
</dbReference>
<dbReference type="Pfam" id="PF00005">
    <property type="entry name" value="ABC_tran"/>
    <property type="match status" value="1"/>
</dbReference>
<dbReference type="SMART" id="SM00382">
    <property type="entry name" value="AAA"/>
    <property type="match status" value="1"/>
</dbReference>
<evidence type="ECO:0000313" key="6">
    <source>
        <dbReference type="EMBL" id="AYD88992.1"/>
    </source>
</evidence>
<feature type="region of interest" description="Disordered" evidence="4">
    <location>
        <begin position="237"/>
        <end position="279"/>
    </location>
</feature>
<name>A0ABM6Z172_9ACTO</name>
<keyword evidence="7" id="KW-1185">Reference proteome</keyword>
<evidence type="ECO:0000259" key="5">
    <source>
        <dbReference type="PROSITE" id="PS50893"/>
    </source>
</evidence>
<feature type="domain" description="ABC transporter" evidence="5">
    <location>
        <begin position="6"/>
        <end position="226"/>
    </location>
</feature>
<dbReference type="InterPro" id="IPR003439">
    <property type="entry name" value="ABC_transporter-like_ATP-bd"/>
</dbReference>
<keyword evidence="3 6" id="KW-0067">ATP-binding</keyword>
<dbReference type="InterPro" id="IPR003593">
    <property type="entry name" value="AAA+_ATPase"/>
</dbReference>
<organism evidence="6 7">
    <name type="scientific">Actinomyces lilanjuaniae</name>
    <dbReference type="NCBI Taxonomy" id="2321394"/>
    <lineage>
        <taxon>Bacteria</taxon>
        <taxon>Bacillati</taxon>
        <taxon>Actinomycetota</taxon>
        <taxon>Actinomycetes</taxon>
        <taxon>Actinomycetales</taxon>
        <taxon>Actinomycetaceae</taxon>
        <taxon>Actinomyces</taxon>
    </lineage>
</organism>
<dbReference type="PANTHER" id="PTHR42788">
    <property type="entry name" value="TAURINE IMPORT ATP-BINDING PROTEIN-RELATED"/>
    <property type="match status" value="1"/>
</dbReference>
<accession>A0ABM6Z172</accession>